<proteinExistence type="inferred from homology"/>
<dbReference type="FunFam" id="3.30.200.20:FF:000512">
    <property type="entry name" value="Receptor-like protein kinase HSL1"/>
    <property type="match status" value="1"/>
</dbReference>
<sequence>MLKNLSILYLYQNSLSGELPSLVEALNLTQVDLAKNNLIGKIPDDFGKLQKLTVLRLHANNFTGEIQESIGHLKSLTEFNVFMNKFSGTLPINFGLSSKLEYFHIAMNNFKGRLPENLCYHGMLKNLTVYENNLSGELPKSLGNCSTLVELKVYKNEFYGKIPDGLWRARNLVFFMVSHNKFSGELPQNLSSNISLFDISYNQFYGGIPIGVASWTNVVRFTASKNYLNGSVPQELTALPKLERLLLDQNQLKGSLPNDIVSWKSLVILNLSQNQLIGKIPSSIGHLPSLSVLDLSENQFSGEIPSIPSRITNLNLSSNYLTGKVPSDFENSAFGTSFLNNSGLCADTPKLSLTLCNFGLEKPTKTSHWSIGLIISLILVTFLLALFASFMIIKLSKKGKHESESSWKLIAFQRLSFTELDILSSMTEQNIIGSGGFGTVYRVPVNSLTYVAVKKIMCNRKLRQKLETSFRAEVKLLSSIHHRNIVKLLCCISNEDSMMLVYEYLEHSSLDKWLHNKNKSSNKLGSARHVVLDWPKRMQIAIGIAHGLCYMHHDCSPPIVHRDIKTSNILLDSQFNAKVADFGLARSLTKPEEFNTMSAVIGSFGYMAPEYVQTTKINEKIDVFSYGVILLELTTGKEANYGDEHSSLVEWSWRHVLVGSNIEDVLDKDFVEPSCLDEMCSIFKLGIMCTSTLPSGRPSMKEVLHLLVRSERGFVFGGRNDVVGENDGVPFLKNSKLESRRIDVVDTDSD</sequence>
<keyword evidence="3" id="KW-1003">Cell membrane</keyword>
<dbReference type="EMBL" id="OX451735">
    <property type="protein sequence ID" value="CAI8594673.1"/>
    <property type="molecule type" value="Genomic_DNA"/>
</dbReference>
<dbReference type="InterPro" id="IPR001611">
    <property type="entry name" value="Leu-rich_rpt"/>
</dbReference>
<dbReference type="InterPro" id="IPR003591">
    <property type="entry name" value="Leu-rich_rpt_typical-subtyp"/>
</dbReference>
<dbReference type="GO" id="GO:0005886">
    <property type="term" value="C:plasma membrane"/>
    <property type="evidence" value="ECO:0007669"/>
    <property type="project" value="UniProtKB-SubCell"/>
</dbReference>
<dbReference type="Pfam" id="PF00560">
    <property type="entry name" value="LRR_1"/>
    <property type="match status" value="6"/>
</dbReference>
<dbReference type="SMART" id="SM00220">
    <property type="entry name" value="S_TKc"/>
    <property type="match status" value="1"/>
</dbReference>
<dbReference type="InterPro" id="IPR000719">
    <property type="entry name" value="Prot_kinase_dom"/>
</dbReference>
<evidence type="ECO:0000256" key="10">
    <source>
        <dbReference type="ARBA" id="ARBA00022777"/>
    </source>
</evidence>
<feature type="transmembrane region" description="Helical" evidence="17">
    <location>
        <begin position="369"/>
        <end position="393"/>
    </location>
</feature>
<evidence type="ECO:0000256" key="3">
    <source>
        <dbReference type="ARBA" id="ARBA00022475"/>
    </source>
</evidence>
<dbReference type="InterPro" id="IPR008271">
    <property type="entry name" value="Ser/Thr_kinase_AS"/>
</dbReference>
<keyword evidence="4" id="KW-0433">Leucine-rich repeat</keyword>
<comment type="similarity">
    <text evidence="2">Belongs to the RLP family.</text>
</comment>
<dbReference type="PROSITE" id="PS00107">
    <property type="entry name" value="PROTEIN_KINASE_ATP"/>
    <property type="match status" value="1"/>
</dbReference>
<keyword evidence="7" id="KW-0732">Signal</keyword>
<evidence type="ECO:0000256" key="9">
    <source>
        <dbReference type="ARBA" id="ARBA00022741"/>
    </source>
</evidence>
<dbReference type="FunFam" id="3.80.10.10:FF:000111">
    <property type="entry name" value="LRR receptor-like serine/threonine-protein kinase ERECTA"/>
    <property type="match status" value="1"/>
</dbReference>
<dbReference type="InterPro" id="IPR017441">
    <property type="entry name" value="Protein_kinase_ATP_BS"/>
</dbReference>
<keyword evidence="13 17" id="KW-0472">Membrane</keyword>
<keyword evidence="9 16" id="KW-0547">Nucleotide-binding</keyword>
<evidence type="ECO:0000256" key="11">
    <source>
        <dbReference type="ARBA" id="ARBA00022840"/>
    </source>
</evidence>
<organism evidence="19 20">
    <name type="scientific">Vicia faba</name>
    <name type="common">Broad bean</name>
    <name type="synonym">Faba vulgaris</name>
    <dbReference type="NCBI Taxonomy" id="3906"/>
    <lineage>
        <taxon>Eukaryota</taxon>
        <taxon>Viridiplantae</taxon>
        <taxon>Streptophyta</taxon>
        <taxon>Embryophyta</taxon>
        <taxon>Tracheophyta</taxon>
        <taxon>Spermatophyta</taxon>
        <taxon>Magnoliopsida</taxon>
        <taxon>eudicotyledons</taxon>
        <taxon>Gunneridae</taxon>
        <taxon>Pentapetalae</taxon>
        <taxon>rosids</taxon>
        <taxon>fabids</taxon>
        <taxon>Fabales</taxon>
        <taxon>Fabaceae</taxon>
        <taxon>Papilionoideae</taxon>
        <taxon>50 kb inversion clade</taxon>
        <taxon>NPAAA clade</taxon>
        <taxon>Hologalegina</taxon>
        <taxon>IRL clade</taxon>
        <taxon>Fabeae</taxon>
        <taxon>Vicia</taxon>
    </lineage>
</organism>
<feature type="binding site" evidence="16">
    <location>
        <position position="455"/>
    </location>
    <ligand>
        <name>ATP</name>
        <dbReference type="ChEBI" id="CHEBI:30616"/>
    </ligand>
</feature>
<evidence type="ECO:0000256" key="1">
    <source>
        <dbReference type="ARBA" id="ARBA00004251"/>
    </source>
</evidence>
<accession>A0AAV0ZC45</accession>
<keyword evidence="8" id="KW-0677">Repeat</keyword>
<reference evidence="19 20" key="1">
    <citation type="submission" date="2023-01" db="EMBL/GenBank/DDBJ databases">
        <authorList>
            <person name="Kreplak J."/>
        </authorList>
    </citation>
    <scope>NUCLEOTIDE SEQUENCE [LARGE SCALE GENOMIC DNA]</scope>
</reference>
<dbReference type="PROSITE" id="PS50011">
    <property type="entry name" value="PROTEIN_KINASE_DOM"/>
    <property type="match status" value="1"/>
</dbReference>
<evidence type="ECO:0000256" key="7">
    <source>
        <dbReference type="ARBA" id="ARBA00022729"/>
    </source>
</evidence>
<feature type="domain" description="Protein kinase" evidence="18">
    <location>
        <begin position="426"/>
        <end position="708"/>
    </location>
</feature>
<dbReference type="PANTHER" id="PTHR48056">
    <property type="entry name" value="LRR RECEPTOR-LIKE SERINE/THREONINE-PROTEIN KINASE-RELATED"/>
    <property type="match status" value="1"/>
</dbReference>
<dbReference type="SUPFAM" id="SSF52058">
    <property type="entry name" value="L domain-like"/>
    <property type="match status" value="2"/>
</dbReference>
<dbReference type="InterPro" id="IPR050647">
    <property type="entry name" value="Plant_LRR-RLKs"/>
</dbReference>
<evidence type="ECO:0000256" key="15">
    <source>
        <dbReference type="ARBA" id="ARBA00023180"/>
    </source>
</evidence>
<evidence type="ECO:0000256" key="12">
    <source>
        <dbReference type="ARBA" id="ARBA00022989"/>
    </source>
</evidence>
<keyword evidence="15" id="KW-0325">Glycoprotein</keyword>
<keyword evidence="6 17" id="KW-0812">Transmembrane</keyword>
<dbReference type="Proteomes" id="UP001157006">
    <property type="component" value="Chromosome 1S"/>
</dbReference>
<keyword evidence="5" id="KW-0808">Transferase</keyword>
<dbReference type="GO" id="GO:0033612">
    <property type="term" value="F:receptor serine/threonine kinase binding"/>
    <property type="evidence" value="ECO:0007669"/>
    <property type="project" value="TreeGrafter"/>
</dbReference>
<evidence type="ECO:0000256" key="6">
    <source>
        <dbReference type="ARBA" id="ARBA00022692"/>
    </source>
</evidence>
<dbReference type="SMART" id="SM00369">
    <property type="entry name" value="LRR_TYP"/>
    <property type="match status" value="4"/>
</dbReference>
<name>A0AAV0ZC45_VICFA</name>
<dbReference type="GO" id="GO:0004672">
    <property type="term" value="F:protein kinase activity"/>
    <property type="evidence" value="ECO:0007669"/>
    <property type="project" value="InterPro"/>
</dbReference>
<evidence type="ECO:0000256" key="8">
    <source>
        <dbReference type="ARBA" id="ARBA00022737"/>
    </source>
</evidence>
<dbReference type="PROSITE" id="PS00108">
    <property type="entry name" value="PROTEIN_KINASE_ST"/>
    <property type="match status" value="1"/>
</dbReference>
<dbReference type="InterPro" id="IPR032675">
    <property type="entry name" value="LRR_dom_sf"/>
</dbReference>
<dbReference type="Gene3D" id="3.80.10.10">
    <property type="entry name" value="Ribonuclease Inhibitor"/>
    <property type="match status" value="2"/>
</dbReference>
<dbReference type="Gene3D" id="3.30.200.20">
    <property type="entry name" value="Phosphorylase Kinase, domain 1"/>
    <property type="match status" value="1"/>
</dbReference>
<comment type="subcellular location">
    <subcellularLocation>
        <location evidence="1">Cell membrane</location>
        <topology evidence="1">Single-pass type I membrane protein</topology>
    </subcellularLocation>
</comment>
<evidence type="ECO:0000256" key="4">
    <source>
        <dbReference type="ARBA" id="ARBA00022614"/>
    </source>
</evidence>
<dbReference type="InterPro" id="IPR011009">
    <property type="entry name" value="Kinase-like_dom_sf"/>
</dbReference>
<keyword evidence="12 17" id="KW-1133">Transmembrane helix</keyword>
<evidence type="ECO:0000256" key="13">
    <source>
        <dbReference type="ARBA" id="ARBA00023136"/>
    </source>
</evidence>
<evidence type="ECO:0000256" key="16">
    <source>
        <dbReference type="PROSITE-ProRule" id="PRU10141"/>
    </source>
</evidence>
<dbReference type="FunFam" id="3.80.10.10:FF:000095">
    <property type="entry name" value="LRR receptor-like serine/threonine-protein kinase GSO1"/>
    <property type="match status" value="1"/>
</dbReference>
<keyword evidence="20" id="KW-1185">Reference proteome</keyword>
<keyword evidence="14" id="KW-0675">Receptor</keyword>
<dbReference type="GO" id="GO:0005524">
    <property type="term" value="F:ATP binding"/>
    <property type="evidence" value="ECO:0007669"/>
    <property type="project" value="UniProtKB-UniRule"/>
</dbReference>
<evidence type="ECO:0000259" key="18">
    <source>
        <dbReference type="PROSITE" id="PS50011"/>
    </source>
</evidence>
<evidence type="ECO:0000256" key="14">
    <source>
        <dbReference type="ARBA" id="ARBA00023170"/>
    </source>
</evidence>
<keyword evidence="11 16" id="KW-0067">ATP-binding</keyword>
<gene>
    <name evidence="19" type="ORF">VFH_I152640</name>
</gene>
<keyword evidence="10" id="KW-0418">Kinase</keyword>
<evidence type="ECO:0000313" key="19">
    <source>
        <dbReference type="EMBL" id="CAI8594673.1"/>
    </source>
</evidence>
<dbReference type="AlphaFoldDB" id="A0AAV0ZC45"/>
<dbReference type="FunFam" id="1.10.510.10:FF:000714">
    <property type="entry name" value="Kinase family with leucine-rich repeat domain-containing protein"/>
    <property type="match status" value="1"/>
</dbReference>
<dbReference type="Gene3D" id="1.10.510.10">
    <property type="entry name" value="Transferase(Phosphotransferase) domain 1"/>
    <property type="match status" value="1"/>
</dbReference>
<protein>
    <recommendedName>
        <fullName evidence="18">Protein kinase domain-containing protein</fullName>
    </recommendedName>
</protein>
<dbReference type="PANTHER" id="PTHR48056:SF29">
    <property type="entry name" value="RECEPTOR-LIKE PROTEIN KINASE HSL1"/>
    <property type="match status" value="1"/>
</dbReference>
<dbReference type="SUPFAM" id="SSF56112">
    <property type="entry name" value="Protein kinase-like (PK-like)"/>
    <property type="match status" value="1"/>
</dbReference>
<evidence type="ECO:0000256" key="5">
    <source>
        <dbReference type="ARBA" id="ARBA00022679"/>
    </source>
</evidence>
<evidence type="ECO:0000256" key="17">
    <source>
        <dbReference type="SAM" id="Phobius"/>
    </source>
</evidence>
<evidence type="ECO:0000313" key="20">
    <source>
        <dbReference type="Proteomes" id="UP001157006"/>
    </source>
</evidence>
<evidence type="ECO:0000256" key="2">
    <source>
        <dbReference type="ARBA" id="ARBA00009592"/>
    </source>
</evidence>
<dbReference type="Pfam" id="PF00069">
    <property type="entry name" value="Pkinase"/>
    <property type="match status" value="1"/>
</dbReference>